<sequence>MSQPTSSRPEPVHDADTLDRLAVSRYMDGALRRLVELFVIIMFVYQRRIHVENNLALTEQQRAAMTGQIRIFRWQWLEQLANGEPECGWEHYLLHLYNKFRECVHELLTNKLTEEELSSPLMVRYRTRFPETDVIVTLMEWLEEAQARGMAAQRPRSPRIENVIQLTKYCHIVLRLIAEPAGTIVLLFGHPWHDPEWQTRFPWGLGEPRLFNRAEYAATFGPNPTHPTVRLPPTLARRQSIDEQSICPICQVEIGDTGREISLALCAACGIIFTAPVFMPGWVGEVHALTAESSGDLEEGK</sequence>
<dbReference type="AlphaFoldDB" id="A0A395HJW3"/>
<reference evidence="1 2" key="1">
    <citation type="submission" date="2018-02" db="EMBL/GenBank/DDBJ databases">
        <title>The genomes of Aspergillus section Nigri reveals drivers in fungal speciation.</title>
        <authorList>
            <consortium name="DOE Joint Genome Institute"/>
            <person name="Vesth T.C."/>
            <person name="Nybo J."/>
            <person name="Theobald S."/>
            <person name="Brandl J."/>
            <person name="Frisvad J.C."/>
            <person name="Nielsen K.F."/>
            <person name="Lyhne E.K."/>
            <person name="Kogle M.E."/>
            <person name="Kuo A."/>
            <person name="Riley R."/>
            <person name="Clum A."/>
            <person name="Nolan M."/>
            <person name="Lipzen A."/>
            <person name="Salamov A."/>
            <person name="Henrissat B."/>
            <person name="Wiebenga A."/>
            <person name="De vries R.P."/>
            <person name="Grigoriev I.V."/>
            <person name="Mortensen U.H."/>
            <person name="Andersen M.R."/>
            <person name="Baker S.E."/>
        </authorList>
    </citation>
    <scope>NUCLEOTIDE SEQUENCE [LARGE SCALE GENOMIC DNA]</scope>
    <source>
        <strain evidence="1 2">CBS 101889</strain>
    </source>
</reference>
<accession>A0A395HJW3</accession>
<evidence type="ECO:0000313" key="1">
    <source>
        <dbReference type="EMBL" id="RAL08060.1"/>
    </source>
</evidence>
<keyword evidence="2" id="KW-1185">Reference proteome</keyword>
<dbReference type="GeneID" id="37200791"/>
<dbReference type="EMBL" id="KZ824320">
    <property type="protein sequence ID" value="RAL08060.1"/>
    <property type="molecule type" value="Genomic_DNA"/>
</dbReference>
<dbReference type="Proteomes" id="UP000248961">
    <property type="component" value="Unassembled WGS sequence"/>
</dbReference>
<name>A0A395HJW3_ASPHC</name>
<dbReference type="RefSeq" id="XP_025547214.1">
    <property type="nucleotide sequence ID" value="XM_025696502.1"/>
</dbReference>
<evidence type="ECO:0000313" key="2">
    <source>
        <dbReference type="Proteomes" id="UP000248961"/>
    </source>
</evidence>
<gene>
    <name evidence="1" type="ORF">BO97DRAFT_418050</name>
</gene>
<protein>
    <submittedName>
        <fullName evidence="1">Uncharacterized protein</fullName>
    </submittedName>
</protein>
<organism evidence="1 2">
    <name type="scientific">Aspergillus homomorphus (strain CBS 101889)</name>
    <dbReference type="NCBI Taxonomy" id="1450537"/>
    <lineage>
        <taxon>Eukaryota</taxon>
        <taxon>Fungi</taxon>
        <taxon>Dikarya</taxon>
        <taxon>Ascomycota</taxon>
        <taxon>Pezizomycotina</taxon>
        <taxon>Eurotiomycetes</taxon>
        <taxon>Eurotiomycetidae</taxon>
        <taxon>Eurotiales</taxon>
        <taxon>Aspergillaceae</taxon>
        <taxon>Aspergillus</taxon>
        <taxon>Aspergillus subgen. Circumdati</taxon>
    </lineage>
</organism>
<dbReference type="STRING" id="1450537.A0A395HJW3"/>
<proteinExistence type="predicted"/>
<dbReference type="VEuPathDB" id="FungiDB:BO97DRAFT_418050"/>